<evidence type="ECO:0000256" key="1">
    <source>
        <dbReference type="ARBA" id="ARBA00004123"/>
    </source>
</evidence>
<keyword evidence="5" id="KW-1185">Reference proteome</keyword>
<dbReference type="AlphaFoldDB" id="A0A5C6MNL7"/>
<dbReference type="InterPro" id="IPR011257">
    <property type="entry name" value="DNA_glycosylase"/>
</dbReference>
<dbReference type="InterPro" id="IPR045138">
    <property type="entry name" value="MeCP2/MBD4"/>
</dbReference>
<evidence type="ECO:0000256" key="3">
    <source>
        <dbReference type="SAM" id="MobiDB-lite"/>
    </source>
</evidence>
<dbReference type="PANTHER" id="PTHR15074">
    <property type="entry name" value="METHYL-CPG-BINDING PROTEIN"/>
    <property type="match status" value="1"/>
</dbReference>
<evidence type="ECO:0000313" key="5">
    <source>
        <dbReference type="Proteomes" id="UP000324091"/>
    </source>
</evidence>
<dbReference type="GO" id="GO:0003677">
    <property type="term" value="F:DNA binding"/>
    <property type="evidence" value="ECO:0007669"/>
    <property type="project" value="InterPro"/>
</dbReference>
<proteinExistence type="predicted"/>
<dbReference type="GO" id="GO:0003824">
    <property type="term" value="F:catalytic activity"/>
    <property type="evidence" value="ECO:0007669"/>
    <property type="project" value="InterPro"/>
</dbReference>
<comment type="subcellular location">
    <subcellularLocation>
        <location evidence="1">Nucleus</location>
    </subcellularLocation>
</comment>
<feature type="region of interest" description="Disordered" evidence="3">
    <location>
        <begin position="40"/>
        <end position="97"/>
    </location>
</feature>
<dbReference type="GO" id="GO:0005634">
    <property type="term" value="C:nucleus"/>
    <property type="evidence" value="ECO:0007669"/>
    <property type="project" value="UniProtKB-SubCell"/>
</dbReference>
<sequence length="244" mass="27765">MQKISSASCTVDDVAQQKRPHRAGLLREKILRLVPNQQNACKEKQAGSLSVPTLNLEPPAEGENKSEDVQGGKERQVDSRGGNESDSEHDAGANSVETEVLSPKISGGSCAQVADSQNSKMAIPTLWQFFERYPSAEVTRGAEWKPMSELMKPLGLYELRAKALIRFSEEYLTKQWRYPVELHGIGKDRERRLQHRKAMKVFRDENKRLMEERRRDLALTRSHEALRERELLCLNPINWSGTLK</sequence>
<dbReference type="GO" id="GO:0006281">
    <property type="term" value="P:DNA repair"/>
    <property type="evidence" value="ECO:0007669"/>
    <property type="project" value="InterPro"/>
</dbReference>
<dbReference type="PANTHER" id="PTHR15074:SF7">
    <property type="entry name" value="METHYL-CPG-BINDING DOMAIN PROTEIN 4"/>
    <property type="match status" value="1"/>
</dbReference>
<dbReference type="Proteomes" id="UP000324091">
    <property type="component" value="Chromosome 8"/>
</dbReference>
<name>A0A5C6MNL7_9TELE</name>
<dbReference type="SUPFAM" id="SSF48150">
    <property type="entry name" value="DNA-glycosylase"/>
    <property type="match status" value="1"/>
</dbReference>
<organism evidence="4 5">
    <name type="scientific">Takifugu flavidus</name>
    <name type="common">sansaifugu</name>
    <dbReference type="NCBI Taxonomy" id="433684"/>
    <lineage>
        <taxon>Eukaryota</taxon>
        <taxon>Metazoa</taxon>
        <taxon>Chordata</taxon>
        <taxon>Craniata</taxon>
        <taxon>Vertebrata</taxon>
        <taxon>Euteleostomi</taxon>
        <taxon>Actinopterygii</taxon>
        <taxon>Neopterygii</taxon>
        <taxon>Teleostei</taxon>
        <taxon>Neoteleostei</taxon>
        <taxon>Acanthomorphata</taxon>
        <taxon>Eupercaria</taxon>
        <taxon>Tetraodontiformes</taxon>
        <taxon>Tetradontoidea</taxon>
        <taxon>Tetraodontidae</taxon>
        <taxon>Takifugu</taxon>
    </lineage>
</organism>
<reference evidence="4 5" key="1">
    <citation type="submission" date="2019-04" db="EMBL/GenBank/DDBJ databases">
        <title>Chromosome genome assembly for Takifugu flavidus.</title>
        <authorList>
            <person name="Xiao S."/>
        </authorList>
    </citation>
    <scope>NUCLEOTIDE SEQUENCE [LARGE SCALE GENOMIC DNA]</scope>
    <source>
        <strain evidence="4">HTHZ2018</strain>
        <tissue evidence="4">Muscle</tissue>
    </source>
</reference>
<evidence type="ECO:0000313" key="4">
    <source>
        <dbReference type="EMBL" id="TWW56864.1"/>
    </source>
</evidence>
<feature type="region of interest" description="Disordered" evidence="3">
    <location>
        <begin position="1"/>
        <end position="23"/>
    </location>
</feature>
<gene>
    <name evidence="4" type="ORF">D4764_08G0008510</name>
</gene>
<accession>A0A5C6MNL7</accession>
<protein>
    <submittedName>
        <fullName evidence="4">Methyl-CpG-binding domain protein 4</fullName>
    </submittedName>
</protein>
<dbReference type="Gene3D" id="1.10.340.30">
    <property type="entry name" value="Hypothetical protein, domain 2"/>
    <property type="match status" value="1"/>
</dbReference>
<evidence type="ECO:0000256" key="2">
    <source>
        <dbReference type="ARBA" id="ARBA00023242"/>
    </source>
</evidence>
<keyword evidence="2" id="KW-0539">Nucleus</keyword>
<comment type="caution">
    <text evidence="4">The sequence shown here is derived from an EMBL/GenBank/DDBJ whole genome shotgun (WGS) entry which is preliminary data.</text>
</comment>
<dbReference type="EMBL" id="RHFK02000021">
    <property type="protein sequence ID" value="TWW56864.1"/>
    <property type="molecule type" value="Genomic_DNA"/>
</dbReference>
<feature type="compositionally biased region" description="Basic and acidic residues" evidence="3">
    <location>
        <begin position="62"/>
        <end position="91"/>
    </location>
</feature>